<keyword evidence="2" id="KW-0812">Transmembrane</keyword>
<keyword evidence="4" id="KW-1185">Reference proteome</keyword>
<keyword evidence="2" id="KW-1133">Transmembrane helix</keyword>
<dbReference type="EMBL" id="BAAALG010000007">
    <property type="protein sequence ID" value="GAA1100519.1"/>
    <property type="molecule type" value="Genomic_DNA"/>
</dbReference>
<feature type="compositionally biased region" description="Pro residues" evidence="1">
    <location>
        <begin position="52"/>
        <end position="61"/>
    </location>
</feature>
<proteinExistence type="predicted"/>
<evidence type="ECO:0000256" key="1">
    <source>
        <dbReference type="SAM" id="MobiDB-lite"/>
    </source>
</evidence>
<feature type="region of interest" description="Disordered" evidence="1">
    <location>
        <begin position="165"/>
        <end position="220"/>
    </location>
</feature>
<evidence type="ECO:0000256" key="2">
    <source>
        <dbReference type="SAM" id="Phobius"/>
    </source>
</evidence>
<protein>
    <submittedName>
        <fullName evidence="3">Uncharacterized protein</fullName>
    </submittedName>
</protein>
<feature type="region of interest" description="Disordered" evidence="1">
    <location>
        <begin position="1"/>
        <end position="134"/>
    </location>
</feature>
<feature type="compositionally biased region" description="Gly residues" evidence="1">
    <location>
        <begin position="108"/>
        <end position="132"/>
    </location>
</feature>
<sequence>MSEQPPTGEEPTRIGNGPQPPAGPPADQPGGWAPPAQQPPQQAPQQWGPPAGQQPPQPPYGDPNAQPGQYPAQPGPYGQPQQPGPYGQPQQWGPPQGNPNPYEYAQGAPGGYGPPGGAGAPGGNWTPMGGGPAPRKSRTGLIVAGVVALVVLIAGGTTAAVLLTGDDGDNEASGSSSQTAEPTEGGSDPTEEPTEEPTEGTDPTEGTTTESGAGEPFTPTNLFEVSEVCMGKAMTGAKPFDKATARVAGFTNTPMDPEYGRSMSIGYDETWEVEYKEFAEITLVACVDGVPSTRVQSLNCEAEVDGKKTKYTYAPFDYTVVFREAATGQIVHEAGVLPPAGDDCPMFAFIVDGTYTPSADSSEVTKRVKEFLLT</sequence>
<feature type="compositionally biased region" description="Low complexity" evidence="1">
    <location>
        <begin position="62"/>
        <end position="107"/>
    </location>
</feature>
<feature type="compositionally biased region" description="Pro residues" evidence="1">
    <location>
        <begin position="18"/>
        <end position="27"/>
    </location>
</feature>
<evidence type="ECO:0000313" key="3">
    <source>
        <dbReference type="EMBL" id="GAA1100519.1"/>
    </source>
</evidence>
<comment type="caution">
    <text evidence="3">The sequence shown here is derived from an EMBL/GenBank/DDBJ whole genome shotgun (WGS) entry which is preliminary data.</text>
</comment>
<feature type="compositionally biased region" description="Low complexity" evidence="1">
    <location>
        <begin position="200"/>
        <end position="215"/>
    </location>
</feature>
<keyword evidence="2" id="KW-0472">Membrane</keyword>
<gene>
    <name evidence="3" type="ORF">GCM10009668_18060</name>
</gene>
<feature type="transmembrane region" description="Helical" evidence="2">
    <location>
        <begin position="141"/>
        <end position="163"/>
    </location>
</feature>
<feature type="compositionally biased region" description="Acidic residues" evidence="1">
    <location>
        <begin position="189"/>
        <end position="199"/>
    </location>
</feature>
<dbReference type="RefSeq" id="WP_343993542.1">
    <property type="nucleotide sequence ID" value="NZ_BAAALG010000007.1"/>
</dbReference>
<organism evidence="3 4">
    <name type="scientific">Nocardioides dubius</name>
    <dbReference type="NCBI Taxonomy" id="317019"/>
    <lineage>
        <taxon>Bacteria</taxon>
        <taxon>Bacillati</taxon>
        <taxon>Actinomycetota</taxon>
        <taxon>Actinomycetes</taxon>
        <taxon>Propionibacteriales</taxon>
        <taxon>Nocardioidaceae</taxon>
        <taxon>Nocardioides</taxon>
    </lineage>
</organism>
<name>A0ABN1TSS3_9ACTN</name>
<accession>A0ABN1TSS3</accession>
<dbReference type="Proteomes" id="UP001501581">
    <property type="component" value="Unassembled WGS sequence"/>
</dbReference>
<reference evidence="3 4" key="1">
    <citation type="journal article" date="2019" name="Int. J. Syst. Evol. Microbiol.">
        <title>The Global Catalogue of Microorganisms (GCM) 10K type strain sequencing project: providing services to taxonomists for standard genome sequencing and annotation.</title>
        <authorList>
            <consortium name="The Broad Institute Genomics Platform"/>
            <consortium name="The Broad Institute Genome Sequencing Center for Infectious Disease"/>
            <person name="Wu L."/>
            <person name="Ma J."/>
        </authorList>
    </citation>
    <scope>NUCLEOTIDE SEQUENCE [LARGE SCALE GENOMIC DNA]</scope>
    <source>
        <strain evidence="3 4">JCM 13008</strain>
    </source>
</reference>
<evidence type="ECO:0000313" key="4">
    <source>
        <dbReference type="Proteomes" id="UP001501581"/>
    </source>
</evidence>